<protein>
    <submittedName>
        <fullName evidence="2">Uncharacterized protein</fullName>
    </submittedName>
</protein>
<evidence type="ECO:0000256" key="1">
    <source>
        <dbReference type="SAM" id="Phobius"/>
    </source>
</evidence>
<keyword evidence="3" id="KW-1185">Reference proteome</keyword>
<dbReference type="Proteomes" id="UP000078486">
    <property type="component" value="Unassembled WGS sequence"/>
</dbReference>
<reference evidence="2 3" key="1">
    <citation type="submission" date="2016-01" db="EMBL/GenBank/DDBJ databases">
        <title>High potential of lignocellulose degradation of a new Verrucomicrobia species.</title>
        <authorList>
            <person name="Wang Y."/>
            <person name="Shi Y."/>
            <person name="Qiu Z."/>
            <person name="Liu S."/>
            <person name="Yang H."/>
        </authorList>
    </citation>
    <scope>NUCLEOTIDE SEQUENCE [LARGE SCALE GENOMIC DNA]</scope>
    <source>
        <strain evidence="2 3">TSB47</strain>
    </source>
</reference>
<sequence>MRLLPIIAPSWVPVDPSIGTSARELWLILTGYVIGGTGAVWLLREGTRKTVLVLGQANARLHALAEARAERLARRSGALRDAGARVRM</sequence>
<feature type="transmembrane region" description="Helical" evidence="1">
    <location>
        <begin position="25"/>
        <end position="43"/>
    </location>
</feature>
<comment type="caution">
    <text evidence="2">The sequence shown here is derived from an EMBL/GenBank/DDBJ whole genome shotgun (WGS) entry which is preliminary data.</text>
</comment>
<evidence type="ECO:0000313" key="3">
    <source>
        <dbReference type="Proteomes" id="UP000078486"/>
    </source>
</evidence>
<organism evidence="2 3">
    <name type="scientific">Termitidicoccus mucosus</name>
    <dbReference type="NCBI Taxonomy" id="1184151"/>
    <lineage>
        <taxon>Bacteria</taxon>
        <taxon>Pseudomonadati</taxon>
        <taxon>Verrucomicrobiota</taxon>
        <taxon>Opitutia</taxon>
        <taxon>Opitutales</taxon>
        <taxon>Opitutaceae</taxon>
        <taxon>Termitidicoccus</taxon>
    </lineage>
</organism>
<dbReference type="STRING" id="1184151.AW736_14495"/>
<dbReference type="AlphaFoldDB" id="A0A178IGL7"/>
<proteinExistence type="predicted"/>
<name>A0A178IGL7_9BACT</name>
<evidence type="ECO:0000313" key="2">
    <source>
        <dbReference type="EMBL" id="OAM89164.1"/>
    </source>
</evidence>
<keyword evidence="1" id="KW-1133">Transmembrane helix</keyword>
<dbReference type="EMBL" id="LRRQ01000103">
    <property type="protein sequence ID" value="OAM89164.1"/>
    <property type="molecule type" value="Genomic_DNA"/>
</dbReference>
<gene>
    <name evidence="2" type="ORF">AW736_14495</name>
</gene>
<keyword evidence="1" id="KW-0472">Membrane</keyword>
<accession>A0A178IGL7</accession>
<keyword evidence="1" id="KW-0812">Transmembrane</keyword>